<dbReference type="SMR" id="A2DA80"/>
<evidence type="ECO:0000256" key="3">
    <source>
        <dbReference type="SAM" id="MobiDB-lite"/>
    </source>
</evidence>
<keyword evidence="5" id="KW-1185">Reference proteome</keyword>
<feature type="region of interest" description="Disordered" evidence="3">
    <location>
        <begin position="1"/>
        <end position="20"/>
    </location>
</feature>
<feature type="coiled-coil region" evidence="2">
    <location>
        <begin position="1020"/>
        <end position="1136"/>
    </location>
</feature>
<name>A2DA80_TRIV3</name>
<feature type="coiled-coil region" evidence="2">
    <location>
        <begin position="160"/>
        <end position="220"/>
    </location>
</feature>
<feature type="region of interest" description="Disordered" evidence="3">
    <location>
        <begin position="519"/>
        <end position="544"/>
    </location>
</feature>
<organism evidence="4 5">
    <name type="scientific">Trichomonas vaginalis (strain ATCC PRA-98 / G3)</name>
    <dbReference type="NCBI Taxonomy" id="412133"/>
    <lineage>
        <taxon>Eukaryota</taxon>
        <taxon>Metamonada</taxon>
        <taxon>Parabasalia</taxon>
        <taxon>Trichomonadida</taxon>
        <taxon>Trichomonadidae</taxon>
        <taxon>Trichomonas</taxon>
    </lineage>
</organism>
<gene>
    <name evidence="4" type="ORF">TVAG_476570</name>
</gene>
<dbReference type="Proteomes" id="UP000001542">
    <property type="component" value="Unassembled WGS sequence"/>
</dbReference>
<feature type="coiled-coil region" evidence="2">
    <location>
        <begin position="318"/>
        <end position="401"/>
    </location>
</feature>
<dbReference type="RefSeq" id="XP_001583714.1">
    <property type="nucleotide sequence ID" value="XM_001583664.1"/>
</dbReference>
<dbReference type="Gene3D" id="1.10.287.1490">
    <property type="match status" value="1"/>
</dbReference>
<feature type="coiled-coil region" evidence="2">
    <location>
        <begin position="1167"/>
        <end position="1365"/>
    </location>
</feature>
<feature type="coiled-coil region" evidence="2">
    <location>
        <begin position="47"/>
        <end position="81"/>
    </location>
</feature>
<reference evidence="4" key="2">
    <citation type="journal article" date="2007" name="Science">
        <title>Draft genome sequence of the sexually transmitted pathogen Trichomonas vaginalis.</title>
        <authorList>
            <person name="Carlton J.M."/>
            <person name="Hirt R.P."/>
            <person name="Silva J.C."/>
            <person name="Delcher A.L."/>
            <person name="Schatz M."/>
            <person name="Zhao Q."/>
            <person name="Wortman J.R."/>
            <person name="Bidwell S.L."/>
            <person name="Alsmark U.C.M."/>
            <person name="Besteiro S."/>
            <person name="Sicheritz-Ponten T."/>
            <person name="Noel C.J."/>
            <person name="Dacks J.B."/>
            <person name="Foster P.G."/>
            <person name="Simillion C."/>
            <person name="Van de Peer Y."/>
            <person name="Miranda-Saavedra D."/>
            <person name="Barton G.J."/>
            <person name="Westrop G.D."/>
            <person name="Mueller S."/>
            <person name="Dessi D."/>
            <person name="Fiori P.L."/>
            <person name="Ren Q."/>
            <person name="Paulsen I."/>
            <person name="Zhang H."/>
            <person name="Bastida-Corcuera F.D."/>
            <person name="Simoes-Barbosa A."/>
            <person name="Brown M.T."/>
            <person name="Hayes R.D."/>
            <person name="Mukherjee M."/>
            <person name="Okumura C.Y."/>
            <person name="Schneider R."/>
            <person name="Smith A.J."/>
            <person name="Vanacova S."/>
            <person name="Villalvazo M."/>
            <person name="Haas B.J."/>
            <person name="Pertea M."/>
            <person name="Feldblyum T.V."/>
            <person name="Utterback T.R."/>
            <person name="Shu C.L."/>
            <person name="Osoegawa K."/>
            <person name="de Jong P.J."/>
            <person name="Hrdy I."/>
            <person name="Horvathova L."/>
            <person name="Zubacova Z."/>
            <person name="Dolezal P."/>
            <person name="Malik S.B."/>
            <person name="Logsdon J.M. Jr."/>
            <person name="Henze K."/>
            <person name="Gupta A."/>
            <person name="Wang C.C."/>
            <person name="Dunne R.L."/>
            <person name="Upcroft J.A."/>
            <person name="Upcroft P."/>
            <person name="White O."/>
            <person name="Salzberg S.L."/>
            <person name="Tang P."/>
            <person name="Chiu C.-H."/>
            <person name="Lee Y.-S."/>
            <person name="Embley T.M."/>
            <person name="Coombs G.H."/>
            <person name="Mottram J.C."/>
            <person name="Tachezy J."/>
            <person name="Fraser-Liggett C.M."/>
            <person name="Johnson P.J."/>
        </authorList>
    </citation>
    <scope>NUCLEOTIDE SEQUENCE [LARGE SCALE GENOMIC DNA]</scope>
    <source>
        <strain evidence="4">G3</strain>
    </source>
</reference>
<dbReference type="EMBL" id="DS113182">
    <property type="protein sequence ID" value="EAY22728.1"/>
    <property type="molecule type" value="Genomic_DNA"/>
</dbReference>
<evidence type="ECO:0000313" key="5">
    <source>
        <dbReference type="Proteomes" id="UP000001542"/>
    </source>
</evidence>
<accession>A2DA80</accession>
<reference evidence="4" key="1">
    <citation type="submission" date="2006-10" db="EMBL/GenBank/DDBJ databases">
        <authorList>
            <person name="Amadeo P."/>
            <person name="Zhao Q."/>
            <person name="Wortman J."/>
            <person name="Fraser-Liggett C."/>
            <person name="Carlton J."/>
        </authorList>
    </citation>
    <scope>NUCLEOTIDE SEQUENCE</scope>
    <source>
        <strain evidence="4">G3</strain>
    </source>
</reference>
<sequence length="2250" mass="256530">MSEKEANARPGIRATPSESNFSLQVRDEINDQLQTTFDDLIGDKIQAMRLKKQTEEQQKAIEKLKTINQKLKTELLEKNKNLNLVLNLFDIPDQISLEELERMVKNMKLHSDFYDLIAKAFGDKSEDNKDYSPIIAQLLKIFGDLKNSLQTDDDKIASVVSNLLQEKQLYQKQLENITKTINCKDADKIPTLLQELMQNKLNLEKENNKLSTQLSSLQSSSSDNISNLKKERDELVSIKSGILTVLGLKNDNQIEPTINNLLNSHKILQQAISSLGCSPEKTHETIKQLIQHHQNLKEQQDAITKMLKSNPSEIPSQIQNLLDAKNSSEKQAKNLKSELGKTTNKLLDAQNELNDKANSIKNLEYENDQTKQTVKRLNEQLADANRKLHETEVSLETTKSQLQQNENLKSLIQSEYDNSRQHSNELVEKLTQELTSKSEEATKLKSQVSEMLSRIQQAENTKQALQSSIETTRNMTNNMIEGLHNELNSKNDEIAKLQAQNATLHREFEISQAKLQQTETQRKSLQDDLDSTQDQLNDTESKLSTEISTKDKEIANLKNQLDSVNKKNEEMEIQLESFNAKAKQYQNDFKSSQQKQTELENKLQNEIAQKTETIAKLQSKITESKRKQTDTANLLDHTSNQLKILQSEYEATKKNHSQAIKDLSAESSEKTKEIGRLMNEVSAAKRAQLALENSKQTIQAEYEASSKHSSELIENLKNENSQKVAELAKMKAENENLKRSNDVNNLKLKDNETALQILKSDLETIKQKNNETIGKLTSEISEKSKENLDLKSNLADMTRQNTELNSQVETLKSQISQNEVLKKLMENEYANNKEETQQFLAKAVQENTEKTKEINDLKAEISNLSSKNQQMNSNIDSLNSQVSNLTSSNEELKNNYQKLVESSEQTIQGKIKEISDLKEKNSKLNSNISLKDAEIAENTKNLEALHENAAKKDLLVKQLQEQIRNDKNEIANLTQTLDETKSSLNHDIIVLKNSNDIKDQQIQSLNDHINSLNDTSMNAVNEQINAKQKLSEQITQLEDENNKLNNQLQSDKIEISKLNVALGEKDSLAAAKQNVIDEQNVTIQKQNKKIADLQGDIGKMNISHEDEIANIKLQHVKEISDIKAQHIKELADKEQETKKLIESIISDNQQKYSQSSNELQDKLNKLMSSSQEIISEKQKEISEMKEKHQNEMSLLQNNLRSEKENLRAEKDKEISDLKDKYDLELSNLRLKLNQLNSSKDKEISDLNEKHHNEISDLEKNLRDEMNQMQQAKKDEINELREKQRQELSQSRTEYSQLQQNSAKEISDLNEKHHNEMKDLQNSFKQEMDKLQDAKTKEIQELNDKLNQLQLSKSNEISELKEKQQNEFSLKSKEISGIKQKHHQEIDSLNEKHLEEIENMQVNHVNELQTLKDQHHQQILDLQNQSRIDMDLVKNQKLKEITELNKKHHDELEKLQIDHRIELDQMNSQKLKEITAMNDKHHEEIIAIQNSSRNELDKIQKTRQQEVSGLMAQRAKDLQENTKTIENLKKENSSLQVENKTLKSQLENIRLQIKETSKELTEMQSAFSNRSRVFDESLSLMRSTLEKIRMILGLPADVSVEEIASSVDNLMKNFAKHQLEVCKALDLPKRSPLKEIRGKINELSGTSHSLQEITTNLGLQNSPDAINEHIKTLHGVCRKLESEVRKRDTQLSGIAISLGAEDPSQIDNQIQTILEENDNLKTEIDVSQMNNKSLCSTLGVDEEENVDRHVDRLIRDKSQMERAQKKLAELVGVENDDNSSAVVYQKVAQMQRTQEQLTKILGTENIEDAVSDLHKQSEELNSIFESVNNDENGSIVYQASSQKEIVGQLITKNGNLSSQMAEIGKLMNVSTFQDIKRAINFLLSENERLTKTEADGIELRQQIADIIDTPGILDTTNNDMILAAVRNTKNSLTETKESLDQQTKLMSKALGVKGKTPEALARGAIEIRRREKEYKQTLERQNEMTFGIAKMLGIQYDGEKKTYGDIELAIGKLISTTNILKDKVGEVVGIPPNLRDAASIATEVRKLSESAKDCDLMRKTVGELEKSKQELQRIAFKPKKNSSSQTDPIPDELVPILHQQADELRDARQTIFTQENNLSRSREEANILRSSLSSIYEALGSNVSTPREAVYEIGRLRMSNSDLSKSVLEYQKIPIPSSALSEYQKAQMAHLVAQSDKLYRQTENLKEQVSPARTPRSTYSLSTPLKGETPKRTPLSQRKFGYDKSPYQGSP</sequence>
<dbReference type="OrthoDB" id="2149224at2759"/>
<feature type="coiled-coil region" evidence="2">
    <location>
        <begin position="1510"/>
        <end position="1565"/>
    </location>
</feature>
<dbReference type="VEuPathDB" id="TrichDB:TVAG_476570"/>
<evidence type="ECO:0000313" key="4">
    <source>
        <dbReference type="EMBL" id="EAY22728.1"/>
    </source>
</evidence>
<dbReference type="InParanoid" id="A2DA80"/>
<feature type="coiled-coil region" evidence="2">
    <location>
        <begin position="713"/>
        <end position="983"/>
    </location>
</feature>
<feature type="region of interest" description="Disordered" evidence="3">
    <location>
        <begin position="2203"/>
        <end position="2250"/>
    </location>
</feature>
<feature type="coiled-coil region" evidence="2">
    <location>
        <begin position="1393"/>
        <end position="1457"/>
    </location>
</feature>
<evidence type="ECO:0000256" key="2">
    <source>
        <dbReference type="SAM" id="Coils"/>
    </source>
</evidence>
<dbReference type="VEuPathDB" id="TrichDB:TVAGG3_0266610"/>
<proteinExistence type="predicted"/>
<dbReference type="OMA" id="LNEKHHN"/>
<dbReference type="PANTHER" id="PTHR18870">
    <property type="entry name" value="PROTEIN TAG-278-RELATED"/>
    <property type="match status" value="1"/>
</dbReference>
<keyword evidence="1 2" id="KW-0175">Coiled coil</keyword>
<dbReference type="KEGG" id="tva:5468286"/>
<evidence type="ECO:0000256" key="1">
    <source>
        <dbReference type="ARBA" id="ARBA00023054"/>
    </source>
</evidence>
<dbReference type="PANTHER" id="PTHR18870:SF9">
    <property type="entry name" value="PROTEIN TAG-278-RELATED"/>
    <property type="match status" value="1"/>
</dbReference>
<protein>
    <submittedName>
        <fullName evidence="4">Viral A-type inclusion protein, putative</fullName>
    </submittedName>
</protein>